<sequence>MSTTTTVDQDAISGGKSLSWIPQMPTSLSFARKWDQRIFVSSSLATVIVFSILILTQPPLDQADKNCVVFSAQPLSFSQVPFISESLPVHLLVAHDIEVPKVTADGEESSEVPSVSHLCVGVLYTWTALDIRNAINFLNLGTIHILFALASLFLTTNTLIHLTFPEVLLPTLTYLPLYYVVCTIVFGRLGVGSQMQFLVGSQGLLLGVQRATHVSVSGAISVVDFLLGASIGVGRWYWGQAYVVDRLVTSVSNTLNSTSTL</sequence>
<evidence type="ECO:0000256" key="1">
    <source>
        <dbReference type="SAM" id="Phobius"/>
    </source>
</evidence>
<feature type="transmembrane region" description="Helical" evidence="1">
    <location>
        <begin position="38"/>
        <end position="56"/>
    </location>
</feature>
<dbReference type="EMBL" id="KQ965875">
    <property type="protein sequence ID" value="KXS09250.1"/>
    <property type="molecule type" value="Genomic_DNA"/>
</dbReference>
<dbReference type="AlphaFoldDB" id="A0A138ZXL9"/>
<protein>
    <submittedName>
        <fullName evidence="2">Uncharacterized protein</fullName>
    </submittedName>
</protein>
<keyword evidence="1" id="KW-1133">Transmembrane helix</keyword>
<organism evidence="2 3">
    <name type="scientific">Gonapodya prolifera (strain JEL478)</name>
    <name type="common">Monoblepharis prolifera</name>
    <dbReference type="NCBI Taxonomy" id="1344416"/>
    <lineage>
        <taxon>Eukaryota</taxon>
        <taxon>Fungi</taxon>
        <taxon>Fungi incertae sedis</taxon>
        <taxon>Chytridiomycota</taxon>
        <taxon>Chytridiomycota incertae sedis</taxon>
        <taxon>Monoblepharidomycetes</taxon>
        <taxon>Monoblepharidales</taxon>
        <taxon>Gonapodyaceae</taxon>
        <taxon>Gonapodya</taxon>
    </lineage>
</organism>
<name>A0A138ZXL9_GONPJ</name>
<evidence type="ECO:0000313" key="3">
    <source>
        <dbReference type="Proteomes" id="UP000070544"/>
    </source>
</evidence>
<keyword evidence="1" id="KW-0812">Transmembrane</keyword>
<gene>
    <name evidence="2" type="ORF">M427DRAFT_160862</name>
</gene>
<accession>A0A138ZXL9</accession>
<evidence type="ECO:0000313" key="2">
    <source>
        <dbReference type="EMBL" id="KXS09250.1"/>
    </source>
</evidence>
<keyword evidence="1" id="KW-0472">Membrane</keyword>
<reference evidence="2 3" key="1">
    <citation type="journal article" date="2015" name="Genome Biol. Evol.">
        <title>Phylogenomic analyses indicate that early fungi evolved digesting cell walls of algal ancestors of land plants.</title>
        <authorList>
            <person name="Chang Y."/>
            <person name="Wang S."/>
            <person name="Sekimoto S."/>
            <person name="Aerts A.L."/>
            <person name="Choi C."/>
            <person name="Clum A."/>
            <person name="LaButti K.M."/>
            <person name="Lindquist E.A."/>
            <person name="Yee Ngan C."/>
            <person name="Ohm R.A."/>
            <person name="Salamov A.A."/>
            <person name="Grigoriev I.V."/>
            <person name="Spatafora J.W."/>
            <person name="Berbee M.L."/>
        </authorList>
    </citation>
    <scope>NUCLEOTIDE SEQUENCE [LARGE SCALE GENOMIC DNA]</scope>
    <source>
        <strain evidence="2 3">JEL478</strain>
    </source>
</reference>
<keyword evidence="3" id="KW-1185">Reference proteome</keyword>
<feature type="transmembrane region" description="Helical" evidence="1">
    <location>
        <begin position="137"/>
        <end position="160"/>
    </location>
</feature>
<dbReference type="Proteomes" id="UP000070544">
    <property type="component" value="Unassembled WGS sequence"/>
</dbReference>
<feature type="transmembrane region" description="Helical" evidence="1">
    <location>
        <begin position="172"/>
        <end position="191"/>
    </location>
</feature>
<proteinExistence type="predicted"/>